<dbReference type="InterPro" id="IPR049177">
    <property type="entry name" value="MgtC_SapB_SrpB_YhiD_N"/>
</dbReference>
<evidence type="ECO:0000256" key="7">
    <source>
        <dbReference type="SAM" id="Phobius"/>
    </source>
</evidence>
<proteinExistence type="inferred from homology"/>
<feature type="domain" description="MgtC/SapB/SrpB/YhiD N-terminal" evidence="8">
    <location>
        <begin position="44"/>
        <end position="171"/>
    </location>
</feature>
<keyword evidence="5 7" id="KW-1133">Transmembrane helix</keyword>
<accession>A0ABP9NT73</accession>
<dbReference type="InterPro" id="IPR003416">
    <property type="entry name" value="MgtC/SapB/SrpB/YhiD_fam"/>
</dbReference>
<evidence type="ECO:0000313" key="9">
    <source>
        <dbReference type="EMBL" id="GAA5133004.1"/>
    </source>
</evidence>
<keyword evidence="3" id="KW-1003">Cell membrane</keyword>
<dbReference type="PRINTS" id="PR01837">
    <property type="entry name" value="MGTCSAPBPROT"/>
</dbReference>
<feature type="transmembrane region" description="Helical" evidence="7">
    <location>
        <begin position="103"/>
        <end position="121"/>
    </location>
</feature>
<evidence type="ECO:0000256" key="5">
    <source>
        <dbReference type="ARBA" id="ARBA00022989"/>
    </source>
</evidence>
<keyword evidence="6 7" id="KW-0472">Membrane</keyword>
<gene>
    <name evidence="9" type="ORF">GCM10023320_58530</name>
</gene>
<feature type="transmembrane region" description="Helical" evidence="7">
    <location>
        <begin position="133"/>
        <end position="163"/>
    </location>
</feature>
<feature type="transmembrane region" description="Helical" evidence="7">
    <location>
        <begin position="65"/>
        <end position="83"/>
    </location>
</feature>
<keyword evidence="10" id="KW-1185">Reference proteome</keyword>
<organism evidence="9 10">
    <name type="scientific">Pseudonocardia adelaidensis</name>
    <dbReference type="NCBI Taxonomy" id="648754"/>
    <lineage>
        <taxon>Bacteria</taxon>
        <taxon>Bacillati</taxon>
        <taxon>Actinomycetota</taxon>
        <taxon>Actinomycetes</taxon>
        <taxon>Pseudonocardiales</taxon>
        <taxon>Pseudonocardiaceae</taxon>
        <taxon>Pseudonocardia</taxon>
    </lineage>
</organism>
<name>A0ABP9NT73_9PSEU</name>
<dbReference type="PANTHER" id="PTHR33778">
    <property type="entry name" value="PROTEIN MGTC"/>
    <property type="match status" value="1"/>
</dbReference>
<dbReference type="EMBL" id="BAABJO010000026">
    <property type="protein sequence ID" value="GAA5133004.1"/>
    <property type="molecule type" value="Genomic_DNA"/>
</dbReference>
<protein>
    <submittedName>
        <fullName evidence="9">MgtC/SapB family protein</fullName>
    </submittedName>
</protein>
<dbReference type="PANTHER" id="PTHR33778:SF1">
    <property type="entry name" value="MAGNESIUM TRANSPORTER YHID-RELATED"/>
    <property type="match status" value="1"/>
</dbReference>
<keyword evidence="4 7" id="KW-0812">Transmembrane</keyword>
<evidence type="ECO:0000256" key="1">
    <source>
        <dbReference type="ARBA" id="ARBA00004651"/>
    </source>
</evidence>
<dbReference type="Pfam" id="PF02308">
    <property type="entry name" value="MgtC"/>
    <property type="match status" value="1"/>
</dbReference>
<evidence type="ECO:0000256" key="2">
    <source>
        <dbReference type="ARBA" id="ARBA00009298"/>
    </source>
</evidence>
<comment type="similarity">
    <text evidence="2">Belongs to the MgtC/SapB family.</text>
</comment>
<evidence type="ECO:0000259" key="8">
    <source>
        <dbReference type="Pfam" id="PF02308"/>
    </source>
</evidence>
<evidence type="ECO:0000256" key="3">
    <source>
        <dbReference type="ARBA" id="ARBA00022475"/>
    </source>
</evidence>
<comment type="caution">
    <text evidence="9">The sequence shown here is derived from an EMBL/GenBank/DDBJ whole genome shotgun (WGS) entry which is preliminary data.</text>
</comment>
<evidence type="ECO:0000256" key="6">
    <source>
        <dbReference type="ARBA" id="ARBA00023136"/>
    </source>
</evidence>
<evidence type="ECO:0000313" key="10">
    <source>
        <dbReference type="Proteomes" id="UP001500804"/>
    </source>
</evidence>
<sequence length="274" mass="28690">MAALGARLIGPLARVGARRSGYRHGVGPLLIEPTGQGWTQILELGSALVLSALIGLERELRRKSAGLRTHTLIGFSSALIMLVSKYGFTDVLGEHTVLDPSRVAAQIVSGIGFIGGGLIFVKRDAVRGLTTAAAVWLTTAVGMAAGAGLLVLAAATTAGYFLVVYGLTPLSTRIQQSRPQSQLIEVTYQDGRGLLRDVLACCTKRGWVVARFATRHDVRQGAGAGDRVPDSVAVLVELRGTGGLDELAAELTELPGVLGVNAVSPDQLQDDESD</sequence>
<comment type="subcellular location">
    <subcellularLocation>
        <location evidence="1">Cell membrane</location>
        <topology evidence="1">Multi-pass membrane protein</topology>
    </subcellularLocation>
</comment>
<reference evidence="10" key="1">
    <citation type="journal article" date="2019" name="Int. J. Syst. Evol. Microbiol.">
        <title>The Global Catalogue of Microorganisms (GCM) 10K type strain sequencing project: providing services to taxonomists for standard genome sequencing and annotation.</title>
        <authorList>
            <consortium name="The Broad Institute Genomics Platform"/>
            <consortium name="The Broad Institute Genome Sequencing Center for Infectious Disease"/>
            <person name="Wu L."/>
            <person name="Ma J."/>
        </authorList>
    </citation>
    <scope>NUCLEOTIDE SEQUENCE [LARGE SCALE GENOMIC DNA]</scope>
    <source>
        <strain evidence="10">JCM 18302</strain>
    </source>
</reference>
<evidence type="ECO:0000256" key="4">
    <source>
        <dbReference type="ARBA" id="ARBA00022692"/>
    </source>
</evidence>
<dbReference type="Proteomes" id="UP001500804">
    <property type="component" value="Unassembled WGS sequence"/>
</dbReference>